<protein>
    <submittedName>
        <fullName evidence="2">Uncharacterized protein</fullName>
    </submittedName>
</protein>
<dbReference type="EMBL" id="AMCV02000015">
    <property type="protein sequence ID" value="TDZ21181.1"/>
    <property type="molecule type" value="Genomic_DNA"/>
</dbReference>
<sequence length="120" mass="12853">MAFVSTTPLAAAWPLNTRAPGAIVSMMGHGKGGFTRPYDTYTAPTIQPTDDDAATNLMGDRSGWNARGSGVRRSPFFLVFSFFLRNICLDACLSSSGASPIRIRKSNPGEEERSIPAISP</sequence>
<reference evidence="3" key="1">
    <citation type="journal article" date="2013" name="New Phytol.">
        <title>Comparative genomic and transcriptomic analyses reveal the hemibiotrophic stage shift of Colletotrichum fungi.</title>
        <authorList>
            <person name="Gan P."/>
            <person name="Ikeda K."/>
            <person name="Irieda H."/>
            <person name="Narusaka M."/>
            <person name="O'Connell R.J."/>
            <person name="Narusaka Y."/>
            <person name="Takano Y."/>
            <person name="Kubo Y."/>
            <person name="Shirasu K."/>
        </authorList>
    </citation>
    <scope>NUCLEOTIDE SEQUENCE [LARGE SCALE GENOMIC DNA]</scope>
    <source>
        <strain evidence="3">104-T / ATCC 96160 / CBS 514.97 / LARS 414 / MAFF 240422</strain>
    </source>
</reference>
<dbReference type="Proteomes" id="UP000014480">
    <property type="component" value="Unassembled WGS sequence"/>
</dbReference>
<comment type="caution">
    <text evidence="2">The sequence shown here is derived from an EMBL/GenBank/DDBJ whole genome shotgun (WGS) entry which is preliminary data.</text>
</comment>
<reference evidence="3" key="2">
    <citation type="journal article" date="2019" name="Mol. Plant Microbe Interact.">
        <title>Genome sequence resources for four phytopathogenic fungi from the Colletotrichum orbiculare species complex.</title>
        <authorList>
            <person name="Gan P."/>
            <person name="Tsushima A."/>
            <person name="Narusaka M."/>
            <person name="Narusaka Y."/>
            <person name="Takano Y."/>
            <person name="Kubo Y."/>
            <person name="Shirasu K."/>
        </authorList>
    </citation>
    <scope>GENOME REANNOTATION</scope>
    <source>
        <strain evidence="3">104-T / ATCC 96160 / CBS 514.97 / LARS 414 / MAFF 240422</strain>
    </source>
</reference>
<feature type="region of interest" description="Disordered" evidence="1">
    <location>
        <begin position="98"/>
        <end position="120"/>
    </location>
</feature>
<accession>A0A484FTZ4</accession>
<evidence type="ECO:0000256" key="1">
    <source>
        <dbReference type="SAM" id="MobiDB-lite"/>
    </source>
</evidence>
<proteinExistence type="predicted"/>
<keyword evidence="3" id="KW-1185">Reference proteome</keyword>
<evidence type="ECO:0000313" key="2">
    <source>
        <dbReference type="EMBL" id="TDZ21181.1"/>
    </source>
</evidence>
<dbReference type="AlphaFoldDB" id="A0A484FTZ4"/>
<gene>
    <name evidence="2" type="ORF">Cob_v005743</name>
</gene>
<evidence type="ECO:0000313" key="3">
    <source>
        <dbReference type="Proteomes" id="UP000014480"/>
    </source>
</evidence>
<name>A0A484FTZ4_COLOR</name>
<organism evidence="2 3">
    <name type="scientific">Colletotrichum orbiculare (strain 104-T / ATCC 96160 / CBS 514.97 / LARS 414 / MAFF 240422)</name>
    <name type="common">Cucumber anthracnose fungus</name>
    <name type="synonym">Colletotrichum lagenarium</name>
    <dbReference type="NCBI Taxonomy" id="1213857"/>
    <lineage>
        <taxon>Eukaryota</taxon>
        <taxon>Fungi</taxon>
        <taxon>Dikarya</taxon>
        <taxon>Ascomycota</taxon>
        <taxon>Pezizomycotina</taxon>
        <taxon>Sordariomycetes</taxon>
        <taxon>Hypocreomycetidae</taxon>
        <taxon>Glomerellales</taxon>
        <taxon>Glomerellaceae</taxon>
        <taxon>Colletotrichum</taxon>
        <taxon>Colletotrichum orbiculare species complex</taxon>
    </lineage>
</organism>